<name>A0ABV1Z838_9HYPH</name>
<proteinExistence type="predicted"/>
<evidence type="ECO:0000313" key="3">
    <source>
        <dbReference type="Proteomes" id="UP001433071"/>
    </source>
</evidence>
<dbReference type="InterPro" id="IPR038727">
    <property type="entry name" value="NadR/Ttd14_AAA_dom"/>
</dbReference>
<keyword evidence="2" id="KW-0067">ATP-binding</keyword>
<gene>
    <name evidence="2" type="ORF">NKI36_28530</name>
</gene>
<dbReference type="Pfam" id="PF13521">
    <property type="entry name" value="AAA_28"/>
    <property type="match status" value="1"/>
</dbReference>
<dbReference type="SUPFAM" id="SSF52540">
    <property type="entry name" value="P-loop containing nucleoside triphosphate hydrolases"/>
    <property type="match status" value="1"/>
</dbReference>
<keyword evidence="3" id="KW-1185">Reference proteome</keyword>
<protein>
    <submittedName>
        <fullName evidence="2">ATP-binding protein</fullName>
    </submittedName>
</protein>
<feature type="domain" description="NadR/Ttd14 AAA" evidence="1">
    <location>
        <begin position="9"/>
        <end position="138"/>
    </location>
</feature>
<dbReference type="EMBL" id="JAMYQB010000032">
    <property type="protein sequence ID" value="MER9407960.1"/>
    <property type="molecule type" value="Genomic_DNA"/>
</dbReference>
<reference evidence="2 3" key="1">
    <citation type="journal article" date="2024" name="Proc. Natl. Acad. Sci. U.S.A.">
        <title>The evolutionary genomics of adaptation to stress in wild rhizobium bacteria.</title>
        <authorList>
            <person name="Kehlet-Delgado H."/>
            <person name="Montoya A.P."/>
            <person name="Jensen K.T."/>
            <person name="Wendlandt C.E."/>
            <person name="Dexheimer C."/>
            <person name="Roberts M."/>
            <person name="Torres Martinez L."/>
            <person name="Friesen M.L."/>
            <person name="Griffitts J.S."/>
            <person name="Porter S.S."/>
        </authorList>
    </citation>
    <scope>NUCLEOTIDE SEQUENCE [LARGE SCALE GENOMIC DNA]</scope>
    <source>
        <strain evidence="2 3">M0641</strain>
    </source>
</reference>
<dbReference type="InterPro" id="IPR027417">
    <property type="entry name" value="P-loop_NTPase"/>
</dbReference>
<dbReference type="Proteomes" id="UP001433071">
    <property type="component" value="Unassembled WGS sequence"/>
</dbReference>
<accession>A0ABV1Z838</accession>
<evidence type="ECO:0000313" key="2">
    <source>
        <dbReference type="EMBL" id="MER9407960.1"/>
    </source>
</evidence>
<sequence>MKKPTFMIGIAGTHSTGKSTFVSRVAEKLEGRGLSVGQIGDLATKARDVGFPILSDHTYESTLWIIAEGMRQEAEALLTSDVVLVDRPVPDALGYLTAALEVSSRGISRERLSELQTIVAAHATRYNLLIITELDHAIPLGPERDTNAIFRSAAGQHVTAVIDQVRPQAIRMTSKNVDKVVAGAVEKALGNFSKGGC</sequence>
<dbReference type="RefSeq" id="WP_352561939.1">
    <property type="nucleotide sequence ID" value="NZ_JAMYQB010000032.1"/>
</dbReference>
<dbReference type="GO" id="GO:0005524">
    <property type="term" value="F:ATP binding"/>
    <property type="evidence" value="ECO:0007669"/>
    <property type="project" value="UniProtKB-KW"/>
</dbReference>
<keyword evidence="2" id="KW-0547">Nucleotide-binding</keyword>
<comment type="caution">
    <text evidence="2">The sequence shown here is derived from an EMBL/GenBank/DDBJ whole genome shotgun (WGS) entry which is preliminary data.</text>
</comment>
<organism evidence="2 3">
    <name type="scientific">Mesorhizobium caraganae</name>
    <dbReference type="NCBI Taxonomy" id="483206"/>
    <lineage>
        <taxon>Bacteria</taxon>
        <taxon>Pseudomonadati</taxon>
        <taxon>Pseudomonadota</taxon>
        <taxon>Alphaproteobacteria</taxon>
        <taxon>Hyphomicrobiales</taxon>
        <taxon>Phyllobacteriaceae</taxon>
        <taxon>Mesorhizobium</taxon>
    </lineage>
</organism>
<dbReference type="Gene3D" id="3.40.50.300">
    <property type="entry name" value="P-loop containing nucleotide triphosphate hydrolases"/>
    <property type="match status" value="1"/>
</dbReference>
<evidence type="ECO:0000259" key="1">
    <source>
        <dbReference type="Pfam" id="PF13521"/>
    </source>
</evidence>